<dbReference type="PANTHER" id="PTHR11361:SF35">
    <property type="entry name" value="DNA MISMATCH REPAIR PROTEIN MSH2"/>
    <property type="match status" value="1"/>
</dbReference>
<evidence type="ECO:0000256" key="2">
    <source>
        <dbReference type="ARBA" id="ARBA00022840"/>
    </source>
</evidence>
<organism evidence="5 6">
    <name type="scientific">Meira miltonrushii</name>
    <dbReference type="NCBI Taxonomy" id="1280837"/>
    <lineage>
        <taxon>Eukaryota</taxon>
        <taxon>Fungi</taxon>
        <taxon>Dikarya</taxon>
        <taxon>Basidiomycota</taxon>
        <taxon>Ustilaginomycotina</taxon>
        <taxon>Exobasidiomycetes</taxon>
        <taxon>Exobasidiales</taxon>
        <taxon>Brachybasidiaceae</taxon>
        <taxon>Meira</taxon>
    </lineage>
</organism>
<keyword evidence="3" id="KW-0238">DNA-binding</keyword>
<dbReference type="SMART" id="SM00534">
    <property type="entry name" value="MUTSac"/>
    <property type="match status" value="1"/>
</dbReference>
<dbReference type="InterPro" id="IPR027417">
    <property type="entry name" value="P-loop_NTPase"/>
</dbReference>
<dbReference type="STRING" id="1280837.A0A316V5P4"/>
<dbReference type="Proteomes" id="UP000245771">
    <property type="component" value="Unassembled WGS sequence"/>
</dbReference>
<dbReference type="InParanoid" id="A0A316V5P4"/>
<protein>
    <submittedName>
        <fullName evidence="5">DNA mismatch repair protein muts</fullName>
    </submittedName>
</protein>
<keyword evidence="1" id="KW-0547">Nucleotide-binding</keyword>
<dbReference type="PROSITE" id="PS00486">
    <property type="entry name" value="DNA_MISMATCH_REPAIR_2"/>
    <property type="match status" value="1"/>
</dbReference>
<dbReference type="GO" id="GO:0030983">
    <property type="term" value="F:mismatched DNA binding"/>
    <property type="evidence" value="ECO:0007669"/>
    <property type="project" value="InterPro"/>
</dbReference>
<evidence type="ECO:0000259" key="4">
    <source>
        <dbReference type="PROSITE" id="PS00486"/>
    </source>
</evidence>
<dbReference type="Gene3D" id="3.40.50.300">
    <property type="entry name" value="P-loop containing nucleotide triphosphate hydrolases"/>
    <property type="match status" value="1"/>
</dbReference>
<dbReference type="GO" id="GO:0005524">
    <property type="term" value="F:ATP binding"/>
    <property type="evidence" value="ECO:0007669"/>
    <property type="project" value="UniProtKB-KW"/>
</dbReference>
<sequence length="192" mass="21000">MGGKSTYIRSIGIIGLMSQAGCFVPCAPGAKVPIFDAILAHVGAGDNQTKGVSTFMAEMLETSTILRLATRDSLIIIDELGRGTSTYDGFGLAWSISEFIASKIRSKCLFASHFAEIVALADQIRHVQNLHCKVHVEPRHDSQALEKESEITLLYKVEPGICDRRYGIHVAELAGFSVIKLAKRRAEEMGRH</sequence>
<dbReference type="PANTHER" id="PTHR11361">
    <property type="entry name" value="DNA MISMATCH REPAIR PROTEIN MUTS FAMILY MEMBER"/>
    <property type="match status" value="1"/>
</dbReference>
<evidence type="ECO:0000313" key="6">
    <source>
        <dbReference type="Proteomes" id="UP000245771"/>
    </source>
</evidence>
<dbReference type="AlphaFoldDB" id="A0A316V5P4"/>
<evidence type="ECO:0000256" key="1">
    <source>
        <dbReference type="ARBA" id="ARBA00022741"/>
    </source>
</evidence>
<dbReference type="SUPFAM" id="SSF52540">
    <property type="entry name" value="P-loop containing nucleoside triphosphate hydrolases"/>
    <property type="match status" value="1"/>
</dbReference>
<dbReference type="InterPro" id="IPR045076">
    <property type="entry name" value="MutS"/>
</dbReference>
<dbReference type="InterPro" id="IPR000432">
    <property type="entry name" value="DNA_mismatch_repair_MutS_C"/>
</dbReference>
<dbReference type="GO" id="GO:0006312">
    <property type="term" value="P:mitotic recombination"/>
    <property type="evidence" value="ECO:0007669"/>
    <property type="project" value="TreeGrafter"/>
</dbReference>
<keyword evidence="2" id="KW-0067">ATP-binding</keyword>
<dbReference type="RefSeq" id="XP_025352650.1">
    <property type="nucleotide sequence ID" value="XM_025496761.1"/>
</dbReference>
<dbReference type="GO" id="GO:0140664">
    <property type="term" value="F:ATP-dependent DNA damage sensor activity"/>
    <property type="evidence" value="ECO:0007669"/>
    <property type="project" value="InterPro"/>
</dbReference>
<evidence type="ECO:0000256" key="3">
    <source>
        <dbReference type="ARBA" id="ARBA00023125"/>
    </source>
</evidence>
<dbReference type="GO" id="GO:0006298">
    <property type="term" value="P:mismatch repair"/>
    <property type="evidence" value="ECO:0007669"/>
    <property type="project" value="InterPro"/>
</dbReference>
<dbReference type="OrthoDB" id="121051at2759"/>
<keyword evidence="6" id="KW-1185">Reference proteome</keyword>
<name>A0A316V5P4_9BASI</name>
<dbReference type="Pfam" id="PF00488">
    <property type="entry name" value="MutS_V"/>
    <property type="match status" value="1"/>
</dbReference>
<reference evidence="5 6" key="1">
    <citation type="journal article" date="2018" name="Mol. Biol. Evol.">
        <title>Broad Genomic Sampling Reveals a Smut Pathogenic Ancestry of the Fungal Clade Ustilaginomycotina.</title>
        <authorList>
            <person name="Kijpornyongpan T."/>
            <person name="Mondo S.J."/>
            <person name="Barry K."/>
            <person name="Sandor L."/>
            <person name="Lee J."/>
            <person name="Lipzen A."/>
            <person name="Pangilinan J."/>
            <person name="LaButti K."/>
            <person name="Hainaut M."/>
            <person name="Henrissat B."/>
            <person name="Grigoriev I.V."/>
            <person name="Spatafora J.W."/>
            <person name="Aime M.C."/>
        </authorList>
    </citation>
    <scope>NUCLEOTIDE SEQUENCE [LARGE SCALE GENOMIC DNA]</scope>
    <source>
        <strain evidence="5 6">MCA 3882</strain>
    </source>
</reference>
<evidence type="ECO:0000313" key="5">
    <source>
        <dbReference type="EMBL" id="PWN32348.1"/>
    </source>
</evidence>
<dbReference type="GeneID" id="37018542"/>
<proteinExistence type="predicted"/>
<accession>A0A316V5P4</accession>
<dbReference type="EMBL" id="KZ819606">
    <property type="protein sequence ID" value="PWN32348.1"/>
    <property type="molecule type" value="Genomic_DNA"/>
</dbReference>
<dbReference type="GO" id="GO:0032301">
    <property type="term" value="C:MutSalpha complex"/>
    <property type="evidence" value="ECO:0007669"/>
    <property type="project" value="TreeGrafter"/>
</dbReference>
<feature type="domain" description="DNA mismatch repair proteins mutS family" evidence="4">
    <location>
        <begin position="73"/>
        <end position="89"/>
    </location>
</feature>
<gene>
    <name evidence="5" type="ORF">FA14DRAFT_126816</name>
</gene>